<evidence type="ECO:0000256" key="4">
    <source>
        <dbReference type="ARBA" id="ARBA00022553"/>
    </source>
</evidence>
<sequence length="468" mass="51250">MSVRLRLTLLYSAILVFTLIAFSVTIYLTVSRVMLDFQENALVEEATQILTQGVFTLTVIDTPRGRIAVPETYVQVRTLDGEVADKSPNLGDFTLPISEEGMRQLRTGEAKSWTETVSTEDGRLLVYSKPFRFPGQPAGILQVARSLAEQDRALGALKWTLMVGTGLATVAAFGIGWGLAGLSLRPINRITQTAQEIGARRDFSRRVQYSGPSDEIGLLATMFNTMLTELQAAYRQVEQSLQAQRRFVADASHELRTPLTTIRGNVALLQRDPPISEEDRVAVLHDVAEEIERMIRLVNGLLLLARTDAGLPLRREPVPVCPLIDDACRQALVLADGRALVWDDTVEAAVLADRDALKQVLLILLDNALKYTPEGGMITVAAAVRDGRVEISVRDTGPGIDPAALPHIFERFYRGDSSRSGQNTGLGLAIAKSLVEAQQGEIRVQSELGRGSVFTVTLPRAEALRPDE</sequence>
<dbReference type="Pfam" id="PF00672">
    <property type="entry name" value="HAMP"/>
    <property type="match status" value="1"/>
</dbReference>
<evidence type="ECO:0000256" key="3">
    <source>
        <dbReference type="ARBA" id="ARBA00012438"/>
    </source>
</evidence>
<keyword evidence="9" id="KW-0902">Two-component regulatory system</keyword>
<keyword evidence="7 14" id="KW-0418">Kinase</keyword>
<feature type="domain" description="HAMP" evidence="13">
    <location>
        <begin position="181"/>
        <end position="235"/>
    </location>
</feature>
<comment type="subcellular location">
    <subcellularLocation>
        <location evidence="2">Membrane</location>
    </subcellularLocation>
</comment>
<dbReference type="InterPro" id="IPR003594">
    <property type="entry name" value="HATPase_dom"/>
</dbReference>
<dbReference type="InterPro" id="IPR003661">
    <property type="entry name" value="HisK_dim/P_dom"/>
</dbReference>
<dbReference type="EMBL" id="DSIY01000154">
    <property type="protein sequence ID" value="HEG91037.1"/>
    <property type="molecule type" value="Genomic_DNA"/>
</dbReference>
<organism evidence="14">
    <name type="scientific">Thermorudis peleae</name>
    <dbReference type="NCBI Taxonomy" id="1382356"/>
    <lineage>
        <taxon>Bacteria</taxon>
        <taxon>Pseudomonadati</taxon>
        <taxon>Thermomicrobiota</taxon>
        <taxon>Thermomicrobia</taxon>
        <taxon>Thermomicrobia incertae sedis</taxon>
        <taxon>Thermorudis</taxon>
    </lineage>
</organism>
<dbReference type="PRINTS" id="PR00344">
    <property type="entry name" value="BCTRLSENSOR"/>
</dbReference>
<keyword evidence="6 11" id="KW-0812">Transmembrane</keyword>
<dbReference type="FunFam" id="3.30.565.10:FF:000006">
    <property type="entry name" value="Sensor histidine kinase WalK"/>
    <property type="match status" value="1"/>
</dbReference>
<comment type="catalytic activity">
    <reaction evidence="1">
        <text>ATP + protein L-histidine = ADP + protein N-phospho-L-histidine.</text>
        <dbReference type="EC" id="2.7.13.3"/>
    </reaction>
</comment>
<dbReference type="InterPro" id="IPR004358">
    <property type="entry name" value="Sig_transdc_His_kin-like_C"/>
</dbReference>
<dbReference type="Gene3D" id="1.10.287.130">
    <property type="match status" value="1"/>
</dbReference>
<dbReference type="GO" id="GO:0005886">
    <property type="term" value="C:plasma membrane"/>
    <property type="evidence" value="ECO:0007669"/>
    <property type="project" value="TreeGrafter"/>
</dbReference>
<dbReference type="GO" id="GO:0000155">
    <property type="term" value="F:phosphorelay sensor kinase activity"/>
    <property type="evidence" value="ECO:0007669"/>
    <property type="project" value="InterPro"/>
</dbReference>
<dbReference type="Gene3D" id="6.10.340.10">
    <property type="match status" value="1"/>
</dbReference>
<feature type="transmembrane region" description="Helical" evidence="11">
    <location>
        <begin position="7"/>
        <end position="30"/>
    </location>
</feature>
<keyword evidence="8 11" id="KW-1133">Transmembrane helix</keyword>
<dbReference type="Pfam" id="PF02518">
    <property type="entry name" value="HATPase_c"/>
    <property type="match status" value="1"/>
</dbReference>
<dbReference type="SMART" id="SM00387">
    <property type="entry name" value="HATPase_c"/>
    <property type="match status" value="1"/>
</dbReference>
<dbReference type="PROSITE" id="PS50109">
    <property type="entry name" value="HIS_KIN"/>
    <property type="match status" value="1"/>
</dbReference>
<name>A0A831TBX3_9BACT</name>
<dbReference type="SUPFAM" id="SSF55874">
    <property type="entry name" value="ATPase domain of HSP90 chaperone/DNA topoisomerase II/histidine kinase"/>
    <property type="match status" value="1"/>
</dbReference>
<dbReference type="InterPro" id="IPR003660">
    <property type="entry name" value="HAMP_dom"/>
</dbReference>
<evidence type="ECO:0000256" key="9">
    <source>
        <dbReference type="ARBA" id="ARBA00023012"/>
    </source>
</evidence>
<dbReference type="InterPro" id="IPR036097">
    <property type="entry name" value="HisK_dim/P_sf"/>
</dbReference>
<keyword evidence="5" id="KW-0808">Transferase</keyword>
<evidence type="ECO:0000256" key="8">
    <source>
        <dbReference type="ARBA" id="ARBA00022989"/>
    </source>
</evidence>
<evidence type="ECO:0000256" key="7">
    <source>
        <dbReference type="ARBA" id="ARBA00022777"/>
    </source>
</evidence>
<evidence type="ECO:0000256" key="1">
    <source>
        <dbReference type="ARBA" id="ARBA00000085"/>
    </source>
</evidence>
<evidence type="ECO:0000256" key="2">
    <source>
        <dbReference type="ARBA" id="ARBA00004370"/>
    </source>
</evidence>
<dbReference type="SMART" id="SM00388">
    <property type="entry name" value="HisKA"/>
    <property type="match status" value="1"/>
</dbReference>
<reference evidence="14" key="1">
    <citation type="journal article" date="2020" name="mSystems">
        <title>Genome- and Community-Level Interaction Insights into Carbon Utilization and Element Cycling Functions of Hydrothermarchaeota in Hydrothermal Sediment.</title>
        <authorList>
            <person name="Zhou Z."/>
            <person name="Liu Y."/>
            <person name="Xu W."/>
            <person name="Pan J."/>
            <person name="Luo Z.H."/>
            <person name="Li M."/>
        </authorList>
    </citation>
    <scope>NUCLEOTIDE SEQUENCE [LARGE SCALE GENOMIC DNA]</scope>
    <source>
        <strain evidence="14">SpSt-210</strain>
    </source>
</reference>
<dbReference type="InterPro" id="IPR050428">
    <property type="entry name" value="TCS_sensor_his_kinase"/>
</dbReference>
<feature type="domain" description="Histidine kinase" evidence="12">
    <location>
        <begin position="250"/>
        <end position="462"/>
    </location>
</feature>
<dbReference type="SMART" id="SM00304">
    <property type="entry name" value="HAMP"/>
    <property type="match status" value="1"/>
</dbReference>
<evidence type="ECO:0000256" key="11">
    <source>
        <dbReference type="SAM" id="Phobius"/>
    </source>
</evidence>
<dbReference type="InterPro" id="IPR036890">
    <property type="entry name" value="HATPase_C_sf"/>
</dbReference>
<evidence type="ECO:0000256" key="10">
    <source>
        <dbReference type="ARBA" id="ARBA00023136"/>
    </source>
</evidence>
<evidence type="ECO:0000256" key="6">
    <source>
        <dbReference type="ARBA" id="ARBA00022692"/>
    </source>
</evidence>
<accession>A0A831TBX3</accession>
<dbReference type="InterPro" id="IPR005467">
    <property type="entry name" value="His_kinase_dom"/>
</dbReference>
<dbReference type="CDD" id="cd06225">
    <property type="entry name" value="HAMP"/>
    <property type="match status" value="1"/>
</dbReference>
<dbReference type="Pfam" id="PF00512">
    <property type="entry name" value="HisKA"/>
    <property type="match status" value="1"/>
</dbReference>
<dbReference type="Gene3D" id="3.30.565.10">
    <property type="entry name" value="Histidine kinase-like ATPase, C-terminal domain"/>
    <property type="match status" value="1"/>
</dbReference>
<dbReference type="PROSITE" id="PS50885">
    <property type="entry name" value="HAMP"/>
    <property type="match status" value="1"/>
</dbReference>
<protein>
    <recommendedName>
        <fullName evidence="3">histidine kinase</fullName>
        <ecNumber evidence="3">2.7.13.3</ecNumber>
    </recommendedName>
</protein>
<evidence type="ECO:0000259" key="12">
    <source>
        <dbReference type="PROSITE" id="PS50109"/>
    </source>
</evidence>
<proteinExistence type="predicted"/>
<keyword evidence="4" id="KW-0597">Phosphoprotein</keyword>
<dbReference type="SUPFAM" id="SSF158472">
    <property type="entry name" value="HAMP domain-like"/>
    <property type="match status" value="1"/>
</dbReference>
<dbReference type="AlphaFoldDB" id="A0A831TBX3"/>
<comment type="caution">
    <text evidence="14">The sequence shown here is derived from an EMBL/GenBank/DDBJ whole genome shotgun (WGS) entry which is preliminary data.</text>
</comment>
<dbReference type="PANTHER" id="PTHR45436:SF5">
    <property type="entry name" value="SENSOR HISTIDINE KINASE TRCS"/>
    <property type="match status" value="1"/>
</dbReference>
<gene>
    <name evidence="14" type="ORF">ENP34_06310</name>
</gene>
<evidence type="ECO:0000313" key="14">
    <source>
        <dbReference type="EMBL" id="HEG91037.1"/>
    </source>
</evidence>
<dbReference type="CDD" id="cd00082">
    <property type="entry name" value="HisKA"/>
    <property type="match status" value="1"/>
</dbReference>
<keyword evidence="10 11" id="KW-0472">Membrane</keyword>
<dbReference type="EC" id="2.7.13.3" evidence="3"/>
<dbReference type="SUPFAM" id="SSF47384">
    <property type="entry name" value="Homodimeric domain of signal transducing histidine kinase"/>
    <property type="match status" value="1"/>
</dbReference>
<dbReference type="PANTHER" id="PTHR45436">
    <property type="entry name" value="SENSOR HISTIDINE KINASE YKOH"/>
    <property type="match status" value="1"/>
</dbReference>
<dbReference type="FunFam" id="1.10.287.130:FF:000001">
    <property type="entry name" value="Two-component sensor histidine kinase"/>
    <property type="match status" value="1"/>
</dbReference>
<evidence type="ECO:0000259" key="13">
    <source>
        <dbReference type="PROSITE" id="PS50885"/>
    </source>
</evidence>
<evidence type="ECO:0000256" key="5">
    <source>
        <dbReference type="ARBA" id="ARBA00022679"/>
    </source>
</evidence>
<dbReference type="CDD" id="cd00075">
    <property type="entry name" value="HATPase"/>
    <property type="match status" value="1"/>
</dbReference>